<evidence type="ECO:0000313" key="4">
    <source>
        <dbReference type="Proteomes" id="UP000712281"/>
    </source>
</evidence>
<evidence type="ECO:0000256" key="1">
    <source>
        <dbReference type="ARBA" id="ARBA00022598"/>
    </source>
</evidence>
<comment type="caution">
    <text evidence="3">The sequence shown here is derived from an EMBL/GenBank/DDBJ whole genome shotgun (WGS) entry which is preliminary data.</text>
</comment>
<keyword evidence="1" id="KW-0436">Ligase</keyword>
<accession>A0A8S9HLX1</accession>
<organism evidence="3 4">
    <name type="scientific">Brassica cretica</name>
    <name type="common">Mustard</name>
    <dbReference type="NCBI Taxonomy" id="69181"/>
    <lineage>
        <taxon>Eukaryota</taxon>
        <taxon>Viridiplantae</taxon>
        <taxon>Streptophyta</taxon>
        <taxon>Embryophyta</taxon>
        <taxon>Tracheophyta</taxon>
        <taxon>Spermatophyta</taxon>
        <taxon>Magnoliopsida</taxon>
        <taxon>eudicotyledons</taxon>
        <taxon>Gunneridae</taxon>
        <taxon>Pentapetalae</taxon>
        <taxon>rosids</taxon>
        <taxon>malvids</taxon>
        <taxon>Brassicales</taxon>
        <taxon>Brassicaceae</taxon>
        <taxon>Brassiceae</taxon>
        <taxon>Brassica</taxon>
    </lineage>
</organism>
<feature type="domain" description="AMP-dependent synthetase/ligase" evidence="2">
    <location>
        <begin position="62"/>
        <end position="150"/>
    </location>
</feature>
<dbReference type="EMBL" id="QGKW02001940">
    <property type="protein sequence ID" value="KAF2559475.1"/>
    <property type="molecule type" value="Genomic_DNA"/>
</dbReference>
<evidence type="ECO:0000259" key="2">
    <source>
        <dbReference type="Pfam" id="PF00501"/>
    </source>
</evidence>
<sequence>MVLQQQQETLPLTKRQIKNHLKISSSGPNFPISPSQTTFLSLTTDYVFQRFSGEIDGDFTTTCLIDGVTGHIFTYPNVQITLRMIAAGIHRLGIRHDDTVMLLLPNSPEFALSFLTVAHPGAISTTANPFYTESEIAKQAKASAAKMIITMPCYC</sequence>
<dbReference type="Gene3D" id="3.40.50.12780">
    <property type="entry name" value="N-terminal domain of ligase-like"/>
    <property type="match status" value="1"/>
</dbReference>
<dbReference type="GO" id="GO:0016207">
    <property type="term" value="F:4-coumarate-CoA ligase activity"/>
    <property type="evidence" value="ECO:0007669"/>
    <property type="project" value="TreeGrafter"/>
</dbReference>
<gene>
    <name evidence="3" type="ORF">F2Q68_00016996</name>
</gene>
<dbReference type="AlphaFoldDB" id="A0A8S9HLX1"/>
<dbReference type="Pfam" id="PF00501">
    <property type="entry name" value="AMP-binding"/>
    <property type="match status" value="1"/>
</dbReference>
<dbReference type="InterPro" id="IPR000873">
    <property type="entry name" value="AMP-dep_synth/lig_dom"/>
</dbReference>
<proteinExistence type="predicted"/>
<dbReference type="PANTHER" id="PTHR24096:SF359">
    <property type="entry name" value="4-COUMARATE--COA LIGASE 4"/>
    <property type="match status" value="1"/>
</dbReference>
<dbReference type="Proteomes" id="UP000712281">
    <property type="component" value="Unassembled WGS sequence"/>
</dbReference>
<dbReference type="PANTHER" id="PTHR24096">
    <property type="entry name" value="LONG-CHAIN-FATTY-ACID--COA LIGASE"/>
    <property type="match status" value="1"/>
</dbReference>
<dbReference type="SUPFAM" id="SSF56801">
    <property type="entry name" value="Acetyl-CoA synthetase-like"/>
    <property type="match status" value="1"/>
</dbReference>
<reference evidence="3" key="1">
    <citation type="submission" date="2019-12" db="EMBL/GenBank/DDBJ databases">
        <title>Genome sequencing and annotation of Brassica cretica.</title>
        <authorList>
            <person name="Studholme D.J."/>
            <person name="Sarris P.F."/>
        </authorList>
    </citation>
    <scope>NUCLEOTIDE SEQUENCE</scope>
    <source>
        <strain evidence="3">PFS-001/15</strain>
        <tissue evidence="3">Leaf</tissue>
    </source>
</reference>
<evidence type="ECO:0000313" key="3">
    <source>
        <dbReference type="EMBL" id="KAF2559475.1"/>
    </source>
</evidence>
<protein>
    <recommendedName>
        <fullName evidence="2">AMP-dependent synthetase/ligase domain-containing protein</fullName>
    </recommendedName>
</protein>
<name>A0A8S9HLX1_BRACR</name>
<dbReference type="InterPro" id="IPR042099">
    <property type="entry name" value="ANL_N_sf"/>
</dbReference>